<comment type="cofactor">
    <cofactor evidence="1">
        <name>NAD(+)</name>
        <dbReference type="ChEBI" id="CHEBI:57540"/>
    </cofactor>
</comment>
<dbReference type="SUPFAM" id="SSF51735">
    <property type="entry name" value="NAD(P)-binding Rossmann-fold domains"/>
    <property type="match status" value="1"/>
</dbReference>
<evidence type="ECO:0000259" key="13">
    <source>
        <dbReference type="Pfam" id="PF01370"/>
    </source>
</evidence>
<organism evidence="14 15">
    <name type="scientific">Candidatus Roizmanbacteria bacterium RIFCSPHIGHO2_01_FULL_39_24</name>
    <dbReference type="NCBI Taxonomy" id="1802032"/>
    <lineage>
        <taxon>Bacteria</taxon>
        <taxon>Candidatus Roizmaniibacteriota</taxon>
    </lineage>
</organism>
<dbReference type="InterPro" id="IPR001509">
    <property type="entry name" value="Epimerase_deHydtase"/>
</dbReference>
<dbReference type="PANTHER" id="PTHR43078">
    <property type="entry name" value="UDP-GLUCURONIC ACID DECARBOXYLASE-RELATED"/>
    <property type="match status" value="1"/>
</dbReference>
<keyword evidence="4" id="KW-0210">Decarboxylase</keyword>
<comment type="subcellular location">
    <subcellularLocation>
        <location evidence="2">Golgi apparatus membrane</location>
        <topology evidence="2">Single-pass type II membrane protein</topology>
    </subcellularLocation>
    <subcellularLocation>
        <location evidence="12">Golgi apparatus</location>
        <location evidence="12">Golgi stack membrane</location>
    </subcellularLocation>
</comment>
<dbReference type="GO" id="GO:0048040">
    <property type="term" value="F:UDP-glucuronate decarboxylase activity"/>
    <property type="evidence" value="ECO:0007669"/>
    <property type="project" value="TreeGrafter"/>
</dbReference>
<dbReference type="InterPro" id="IPR036291">
    <property type="entry name" value="NAD(P)-bd_dom_sf"/>
</dbReference>
<evidence type="ECO:0000256" key="10">
    <source>
        <dbReference type="ARBA" id="ARBA00023180"/>
    </source>
</evidence>
<evidence type="ECO:0000313" key="14">
    <source>
        <dbReference type="EMBL" id="OGK19639.1"/>
    </source>
</evidence>
<evidence type="ECO:0000256" key="9">
    <source>
        <dbReference type="ARBA" id="ARBA00023136"/>
    </source>
</evidence>
<dbReference type="Proteomes" id="UP000176850">
    <property type="component" value="Unassembled WGS sequence"/>
</dbReference>
<dbReference type="GO" id="GO:0042732">
    <property type="term" value="P:D-xylose metabolic process"/>
    <property type="evidence" value="ECO:0007669"/>
    <property type="project" value="InterPro"/>
</dbReference>
<keyword evidence="5" id="KW-0735">Signal-anchor</keyword>
<comment type="caution">
    <text evidence="14">The sequence shown here is derived from an EMBL/GenBank/DDBJ whole genome shotgun (WGS) entry which is preliminary data.</text>
</comment>
<protein>
    <recommendedName>
        <fullName evidence="13">NAD-dependent epimerase/dehydratase domain-containing protein</fullName>
    </recommendedName>
</protein>
<dbReference type="PANTHER" id="PTHR43078:SF6">
    <property type="entry name" value="UDP-GLUCURONIC ACID DECARBOXYLASE 1"/>
    <property type="match status" value="1"/>
</dbReference>
<dbReference type="Gene3D" id="3.40.50.720">
    <property type="entry name" value="NAD(P)-binding Rossmann-like Domain"/>
    <property type="match status" value="1"/>
</dbReference>
<keyword evidence="10" id="KW-0325">Glycoprotein</keyword>
<dbReference type="Pfam" id="PF01370">
    <property type="entry name" value="Epimerase"/>
    <property type="match status" value="1"/>
</dbReference>
<evidence type="ECO:0000313" key="15">
    <source>
        <dbReference type="Proteomes" id="UP000176850"/>
    </source>
</evidence>
<dbReference type="InterPro" id="IPR044516">
    <property type="entry name" value="UXS-like"/>
</dbReference>
<evidence type="ECO:0000256" key="7">
    <source>
        <dbReference type="ARBA" id="ARBA00023027"/>
    </source>
</evidence>
<evidence type="ECO:0000256" key="4">
    <source>
        <dbReference type="ARBA" id="ARBA00022793"/>
    </source>
</evidence>
<evidence type="ECO:0000256" key="8">
    <source>
        <dbReference type="ARBA" id="ARBA00023034"/>
    </source>
</evidence>
<dbReference type="AlphaFoldDB" id="A0A1F7GL73"/>
<dbReference type="GO" id="GO:0070403">
    <property type="term" value="F:NAD+ binding"/>
    <property type="evidence" value="ECO:0007669"/>
    <property type="project" value="InterPro"/>
</dbReference>
<proteinExistence type="predicted"/>
<keyword evidence="7" id="KW-0520">NAD</keyword>
<dbReference type="UniPathway" id="UPA00796">
    <property type="reaction ID" value="UER00771"/>
</dbReference>
<accession>A0A1F7GL73</accession>
<dbReference type="FunFam" id="3.40.50.720:FF:000065">
    <property type="entry name" value="UDP-glucuronic acid decarboxylase 1"/>
    <property type="match status" value="1"/>
</dbReference>
<evidence type="ECO:0000256" key="12">
    <source>
        <dbReference type="ARBA" id="ARBA00037859"/>
    </source>
</evidence>
<keyword evidence="3" id="KW-0812">Transmembrane</keyword>
<keyword evidence="8" id="KW-0333">Golgi apparatus</keyword>
<evidence type="ECO:0000256" key="6">
    <source>
        <dbReference type="ARBA" id="ARBA00022989"/>
    </source>
</evidence>
<dbReference type="EMBL" id="MFZH01000007">
    <property type="protein sequence ID" value="OGK19639.1"/>
    <property type="molecule type" value="Genomic_DNA"/>
</dbReference>
<evidence type="ECO:0000256" key="5">
    <source>
        <dbReference type="ARBA" id="ARBA00022968"/>
    </source>
</evidence>
<name>A0A1F7GL73_9BACT</name>
<sequence>MKNILITGGAGFIGSNLTRSFLKNSDTVTVIDNLLTGSKKNLEPFLKNNLFTFINVDLIKTEWMTKLTGQTFDYIFHLASPASPKQYFTHQKETLLVNSLGTYNILNFFKESSSGSFLYTSTSEVYGDPLEHPQKETYWGNVNPNGERSCYDEAKRFGEAMCMTFFRKDNLNIHIARLFNTYGPNMEMDDGRVVSNFITQALQNKDITVYNKGEQTRSFCYVDDMIVGLSLLSQSQSAGEVVNLGNSIEQKIINVAHIIKKIVGSSSQITAIPYPSDVPGDDPQRRRPDIAKAKKLFNFAPSTPFEEGIQKTVEYFKSRFDL</sequence>
<keyword evidence="9" id="KW-0472">Membrane</keyword>
<keyword evidence="11" id="KW-0456">Lyase</keyword>
<keyword evidence="6" id="KW-1133">Transmembrane helix</keyword>
<reference evidence="14 15" key="1">
    <citation type="journal article" date="2016" name="Nat. Commun.">
        <title>Thousands of microbial genomes shed light on interconnected biogeochemical processes in an aquifer system.</title>
        <authorList>
            <person name="Anantharaman K."/>
            <person name="Brown C.T."/>
            <person name="Hug L.A."/>
            <person name="Sharon I."/>
            <person name="Castelle C.J."/>
            <person name="Probst A.J."/>
            <person name="Thomas B.C."/>
            <person name="Singh A."/>
            <person name="Wilkins M.J."/>
            <person name="Karaoz U."/>
            <person name="Brodie E.L."/>
            <person name="Williams K.H."/>
            <person name="Hubbard S.S."/>
            <person name="Banfield J.F."/>
        </authorList>
    </citation>
    <scope>NUCLEOTIDE SEQUENCE [LARGE SCALE GENOMIC DNA]</scope>
</reference>
<evidence type="ECO:0000256" key="2">
    <source>
        <dbReference type="ARBA" id="ARBA00004323"/>
    </source>
</evidence>
<evidence type="ECO:0000256" key="1">
    <source>
        <dbReference type="ARBA" id="ARBA00001911"/>
    </source>
</evidence>
<evidence type="ECO:0000256" key="3">
    <source>
        <dbReference type="ARBA" id="ARBA00022692"/>
    </source>
</evidence>
<evidence type="ECO:0000256" key="11">
    <source>
        <dbReference type="ARBA" id="ARBA00023239"/>
    </source>
</evidence>
<dbReference type="GO" id="GO:0033320">
    <property type="term" value="P:UDP-D-xylose biosynthetic process"/>
    <property type="evidence" value="ECO:0007669"/>
    <property type="project" value="UniProtKB-UniPathway"/>
</dbReference>
<dbReference type="GO" id="GO:0005737">
    <property type="term" value="C:cytoplasm"/>
    <property type="evidence" value="ECO:0007669"/>
    <property type="project" value="TreeGrafter"/>
</dbReference>
<gene>
    <name evidence="14" type="ORF">A2799_01250</name>
</gene>
<feature type="domain" description="NAD-dependent epimerase/dehydratase" evidence="13">
    <location>
        <begin position="4"/>
        <end position="245"/>
    </location>
</feature>